<accession>A0A0F7L4I7</accession>
<sequence>MYSSLTLVPLGNSLFQGSLVPVNTSMSYLLVNLRIGSPSYSLMMTPSLVKREAVLLSS</sequence>
<proteinExistence type="predicted"/>
<organism evidence="1">
    <name type="scientific">uncultured marine virus</name>
    <dbReference type="NCBI Taxonomy" id="186617"/>
    <lineage>
        <taxon>Viruses</taxon>
        <taxon>environmental samples</taxon>
    </lineage>
</organism>
<evidence type="ECO:0000313" key="1">
    <source>
        <dbReference type="EMBL" id="AKH46417.1"/>
    </source>
</evidence>
<reference evidence="1" key="2">
    <citation type="submission" date="2015-03" db="EMBL/GenBank/DDBJ databases">
        <authorList>
            <person name="Chow C.-E.T."/>
            <person name="Winget D.M."/>
            <person name="White R.A.III."/>
            <person name="Hallam S.J."/>
            <person name="Suttle C.A."/>
        </authorList>
    </citation>
    <scope>NUCLEOTIDE SEQUENCE</scope>
    <source>
        <strain evidence="1">Anoxic3_8</strain>
    </source>
</reference>
<reference evidence="1" key="1">
    <citation type="journal article" date="2015" name="Front. Microbiol.">
        <title>Combining genomic sequencing methods to explore viral diversity and reveal potential virus-host interactions.</title>
        <authorList>
            <person name="Chow C.E."/>
            <person name="Winget D.M."/>
            <person name="White R.A.III."/>
            <person name="Hallam S.J."/>
            <person name="Suttle C.A."/>
        </authorList>
    </citation>
    <scope>NUCLEOTIDE SEQUENCE</scope>
    <source>
        <strain evidence="1">Anoxic3_8</strain>
    </source>
</reference>
<dbReference type="EMBL" id="KR029583">
    <property type="protein sequence ID" value="AKH46417.1"/>
    <property type="molecule type" value="Genomic_DNA"/>
</dbReference>
<protein>
    <submittedName>
        <fullName evidence="1">Uncharacterized protein</fullName>
    </submittedName>
</protein>
<name>A0A0F7L4I7_9VIRU</name>